<organism evidence="1 2">
    <name type="scientific">Sphenostylis stenocarpa</name>
    <dbReference type="NCBI Taxonomy" id="92480"/>
    <lineage>
        <taxon>Eukaryota</taxon>
        <taxon>Viridiplantae</taxon>
        <taxon>Streptophyta</taxon>
        <taxon>Embryophyta</taxon>
        <taxon>Tracheophyta</taxon>
        <taxon>Spermatophyta</taxon>
        <taxon>Magnoliopsida</taxon>
        <taxon>eudicotyledons</taxon>
        <taxon>Gunneridae</taxon>
        <taxon>Pentapetalae</taxon>
        <taxon>rosids</taxon>
        <taxon>fabids</taxon>
        <taxon>Fabales</taxon>
        <taxon>Fabaceae</taxon>
        <taxon>Papilionoideae</taxon>
        <taxon>50 kb inversion clade</taxon>
        <taxon>NPAAA clade</taxon>
        <taxon>indigoferoid/millettioid clade</taxon>
        <taxon>Phaseoleae</taxon>
        <taxon>Sphenostylis</taxon>
    </lineage>
</organism>
<dbReference type="InterPro" id="IPR052584">
    <property type="entry name" value="U2_snRNP_Complex_Component"/>
</dbReference>
<protein>
    <submittedName>
        <fullName evidence="1">Uncharacterized protein</fullName>
    </submittedName>
</protein>
<evidence type="ECO:0000313" key="1">
    <source>
        <dbReference type="EMBL" id="CAJ1936412.1"/>
    </source>
</evidence>
<keyword evidence="2" id="KW-1185">Reference proteome</keyword>
<dbReference type="Gramene" id="rna-AYBTSS11_LOCUS7466">
    <property type="protein sequence ID" value="CAJ1936412.1"/>
    <property type="gene ID" value="gene-AYBTSS11_LOCUS7466"/>
</dbReference>
<dbReference type="PANTHER" id="PTHR12785">
    <property type="entry name" value="SPLICING FACTOR 3B"/>
    <property type="match status" value="1"/>
</dbReference>
<proteinExistence type="predicted"/>
<evidence type="ECO:0000313" key="2">
    <source>
        <dbReference type="Proteomes" id="UP001189624"/>
    </source>
</evidence>
<dbReference type="Proteomes" id="UP001189624">
    <property type="component" value="Chromosome 3"/>
</dbReference>
<gene>
    <name evidence="1" type="ORF">AYBTSS11_LOCUS7466</name>
</gene>
<dbReference type="EMBL" id="OY731400">
    <property type="protein sequence ID" value="CAJ1936412.1"/>
    <property type="molecule type" value="Genomic_DNA"/>
</dbReference>
<dbReference type="AlphaFoldDB" id="A0AA86SPA5"/>
<accession>A0AA86SPA5</accession>
<name>A0AA86SPA5_9FABA</name>
<sequence length="241" mass="27267">MVLLHLVPSDPPGLNAPSPLGASFSYHPSGWGKPPVDEGSPHLFPFSPPDNFYSLQLNSMGFHFMEMVLGVYRQEKPNYEEEPVDKTKCRGILEEKEEEEEKDDEFEAIHSVDSLSRFLAKLVMLIILYFALETADVIDDLGKQKKKEPERPLYQFYLFDQLFVSKHVDFREDCTLLGTIHIYVVNTGTLDKSGVKRLNLHKYHKLEMGPVPSANENGEKLDSQVKTSVILSQTKPGVEAA</sequence>
<dbReference type="PANTHER" id="PTHR12785:SF6">
    <property type="entry name" value="SPLICING FACTOR 3B SUBUNIT 2"/>
    <property type="match status" value="1"/>
</dbReference>
<reference evidence="1" key="1">
    <citation type="submission" date="2023-10" db="EMBL/GenBank/DDBJ databases">
        <authorList>
            <person name="Domelevo Entfellner J.-B."/>
        </authorList>
    </citation>
    <scope>NUCLEOTIDE SEQUENCE</scope>
</reference>